<protein>
    <submittedName>
        <fullName evidence="2">Uncharacterized protein</fullName>
    </submittedName>
</protein>
<dbReference type="RefSeq" id="WP_045802683.1">
    <property type="nucleotide sequence ID" value="NZ_CP011071.1"/>
</dbReference>
<accession>A0A0D5YW43</accession>
<dbReference type="PROSITE" id="PS50005">
    <property type="entry name" value="TPR"/>
    <property type="match status" value="1"/>
</dbReference>
<dbReference type="PANTHER" id="PTHR12558:SF13">
    <property type="entry name" value="CELL DIVISION CYCLE PROTEIN 27 HOMOLOG"/>
    <property type="match status" value="1"/>
</dbReference>
<evidence type="ECO:0000256" key="1">
    <source>
        <dbReference type="PROSITE-ProRule" id="PRU00339"/>
    </source>
</evidence>
<proteinExistence type="predicted"/>
<reference evidence="2 3" key="1">
    <citation type="submission" date="2015-03" db="EMBL/GenBank/DDBJ databases">
        <title>Complete genome sequence of Muricauda lutaonensis CC-HSB-11T, isolated from a coastal hot spring.</title>
        <authorList>
            <person name="Kim K.M."/>
        </authorList>
    </citation>
    <scope>NUCLEOTIDE SEQUENCE [LARGE SCALE GENOMIC DNA]</scope>
    <source>
        <strain evidence="2 3">CC-HSB-11</strain>
    </source>
</reference>
<dbReference type="OrthoDB" id="9779074at2"/>
<keyword evidence="1" id="KW-0802">TPR repeat</keyword>
<name>A0A0D5YW43_9FLAO</name>
<organism evidence="2 3">
    <name type="scientific">Flagellimonas lutaonensis</name>
    <dbReference type="NCBI Taxonomy" id="516051"/>
    <lineage>
        <taxon>Bacteria</taxon>
        <taxon>Pseudomonadati</taxon>
        <taxon>Bacteroidota</taxon>
        <taxon>Flavobacteriia</taxon>
        <taxon>Flavobacteriales</taxon>
        <taxon>Flavobacteriaceae</taxon>
        <taxon>Flagellimonas</taxon>
    </lineage>
</organism>
<dbReference type="Proteomes" id="UP000032726">
    <property type="component" value="Chromosome"/>
</dbReference>
<evidence type="ECO:0000313" key="2">
    <source>
        <dbReference type="EMBL" id="AKA36104.1"/>
    </source>
</evidence>
<keyword evidence="3" id="KW-1185">Reference proteome</keyword>
<dbReference type="Pfam" id="PF13181">
    <property type="entry name" value="TPR_8"/>
    <property type="match status" value="1"/>
</dbReference>
<dbReference type="PANTHER" id="PTHR12558">
    <property type="entry name" value="CELL DIVISION CYCLE 16,23,27"/>
    <property type="match status" value="1"/>
</dbReference>
<dbReference type="AlphaFoldDB" id="A0A0D5YW43"/>
<dbReference type="KEGG" id="mlt:VC82_2536"/>
<dbReference type="Gene3D" id="1.25.40.10">
    <property type="entry name" value="Tetratricopeptide repeat domain"/>
    <property type="match status" value="1"/>
</dbReference>
<dbReference type="EMBL" id="CP011071">
    <property type="protein sequence ID" value="AKA36104.1"/>
    <property type="molecule type" value="Genomic_DNA"/>
</dbReference>
<dbReference type="STRING" id="516051.VC82_2536"/>
<sequence length="578" mass="67124">MESENITIVVQPIEGHGANDSLPIFCKALTADLITELAQFKQFLIKSRSADILTSLQREGDYLVQGSITQLGNEVNLNIHLTRLRDDSIVWAYRNGGNITSIQQVQQQMIGNLVASLQQQLDLDLLNQIRKRNVTDFKAYEYWLYGFEALKKGSVTADEEARVYFTKALQIDPNYSLAYSGMSLSYFNEWSCQVWDRWELNQNGAKEWAMKALELDPDNYIANMILGRVLLFEHCFQESEIYLRKGLRFNRSDPFNLIQIAGAFIYLNYLEEAEDLYKKALLLNPEHEEKYHPIGAYIYFEQRDFEKSIKTGERFVKMGWVDYPVIMAASYFYEGNLNQSNHYWKQYLCNFSERISRDRVNLESEALQWMINLNPYRYKSAFQPFWDYICNKTGIVIIKPEEDLNISNSFQKEEHTWKLAYLGKEAHLPHSKGMLDIAYLLKNAGEAIKAEVLLGGQVRQTTVELTDKEALLNIKSRLEEIEALLADARDEDMNETESLKREYDQLTEYISSVLDNKGRIRVKGSTSDKARSAVTQRIRSALRKIEQVHPELYQHLSSTIKTGNYCSYQPEKKIDWDL</sequence>
<gene>
    <name evidence="2" type="ORF">VC82_2536</name>
</gene>
<dbReference type="HOGENOM" id="CLU_471602_0_0_10"/>
<evidence type="ECO:0000313" key="3">
    <source>
        <dbReference type="Proteomes" id="UP000032726"/>
    </source>
</evidence>
<dbReference type="SUPFAM" id="SSF48452">
    <property type="entry name" value="TPR-like"/>
    <property type="match status" value="1"/>
</dbReference>
<feature type="repeat" description="TPR" evidence="1">
    <location>
        <begin position="254"/>
        <end position="287"/>
    </location>
</feature>
<dbReference type="InterPro" id="IPR011990">
    <property type="entry name" value="TPR-like_helical_dom_sf"/>
</dbReference>
<dbReference type="InterPro" id="IPR019734">
    <property type="entry name" value="TPR_rpt"/>
</dbReference>